<dbReference type="PANTHER" id="PTHR43179">
    <property type="entry name" value="RHAMNOSYLTRANSFERASE WBBL"/>
    <property type="match status" value="1"/>
</dbReference>
<name>A0ABS2AYZ2_9BURK</name>
<dbReference type="Proteomes" id="UP000755577">
    <property type="component" value="Unassembled WGS sequence"/>
</dbReference>
<reference evidence="2 3" key="1">
    <citation type="submission" date="2021-02" db="EMBL/GenBank/DDBJ databases">
        <title>Draft genome of the type strains Burkholderia anthina DSM16086.</title>
        <authorList>
            <person name="Hertel R."/>
            <person name="Meissner J."/>
            <person name="Poehlein A."/>
            <person name="Daniel R."/>
            <person name="Commichau F.M."/>
        </authorList>
    </citation>
    <scope>NUCLEOTIDE SEQUENCE [LARGE SCALE GENOMIC DNA]</scope>
    <source>
        <strain evidence="2 3">DSM 16086</strain>
    </source>
</reference>
<evidence type="ECO:0000259" key="1">
    <source>
        <dbReference type="Pfam" id="PF00535"/>
    </source>
</evidence>
<feature type="domain" description="Glycosyltransferase 2-like" evidence="1">
    <location>
        <begin position="722"/>
        <end position="845"/>
    </location>
</feature>
<proteinExistence type="predicted"/>
<gene>
    <name evidence="2" type="ORF">JQK92_05810</name>
</gene>
<dbReference type="Gene3D" id="3.90.550.10">
    <property type="entry name" value="Spore Coat Polysaccharide Biosynthesis Protein SpsA, Chain A"/>
    <property type="match status" value="2"/>
</dbReference>
<dbReference type="InterPro" id="IPR001173">
    <property type="entry name" value="Glyco_trans_2-like"/>
</dbReference>
<comment type="caution">
    <text evidence="2">The sequence shown here is derived from an EMBL/GenBank/DDBJ whole genome shotgun (WGS) entry which is preliminary data.</text>
</comment>
<dbReference type="RefSeq" id="WP_203368123.1">
    <property type="nucleotide sequence ID" value="NZ_CABVLY010000016.1"/>
</dbReference>
<sequence>MYREIERVEMIFHYEGDDAKDVRQKDNDPQLSKENDSLMSVCRDLMSQCDQLRQREQELAMSLHYEKIKVLQLNYKLKGMQSGVDGALVAPFKYARSVYRKLTGRYRLHFVPVHQLEFTAGGIWQATGNDPQFVIFADINWSRLEGWYLLEIDVESEHDLEAQIYFDVDGNGYKESDSVRAQILAKKTNRIPIFIPRDCKGIRLDPCQFKTSFRFKTARLIRLKERPDVAEEAKDLLHSYSLLGGIGGNWSTLVPNETIGRFPGNEYSWVSENNDPWFRVVSDNKNIKKGWHRIDLLQYSKVKRGVAKFYFDFGDGFNETDSVRLPYMSGVTASRIVYLRLLPISVRFDPLESVSAFSIDRLNITAIGEEVAKKESVEKICEHGDAYKDRSSDDVWRDAVVSAKKDGQDPLLKLYEIYDSVHFYGQESADYSDWIQRNEDGIFDVNLIAKRQQEFAWNPVISIVMPTYNTSRQMLSAAIESVLRQSYPNWQLCIADDASTDSITRDVLLHYEKLDSRINIVFREENGHISAASNSALDLANGDFVALLDHDDEFAQHALHYVVDCLNRSPDAKIIYTDEDKIDVNGNRSEPHFKSDWNPDLFLSQNYVSHLGVYRRDIIEKIGGFRRGVEGSQDQDLLLRCLPLVRDCEIHHIPLVLYHWRSVEGSTAKSAAGKSYTTDAGVKSLRDYFDLLNRPDIQVEEGLVANTYRVRYPIPNPAPLVSLIIPTRDHVDLLKTCIQSIVDKSDYTNFEIIILDNGSVEPETISYFDEIQRAEPRVRVLPYHHPFNYSAINNFGVMHAEGDVIGLINNDVEVINPGWLSEMVSNVCRPEIGCVGAKLYYSDNTIQHAGVIVGLGGVAGHSHKYFPRDASGYFHRLKVAQNLSAVTAACLLVRKSVFLEVGGLEEDALKVAFNDVDFCLKVRKAGYRNLWTPYAELYHYESKSRGSEDTPEKIARFASEINFMQGKWNDYLAIDPYYSQNLTLSREDFSIS</sequence>
<dbReference type="CDD" id="cd04186">
    <property type="entry name" value="GT_2_like_c"/>
    <property type="match status" value="1"/>
</dbReference>
<dbReference type="Pfam" id="PF00535">
    <property type="entry name" value="Glycos_transf_2"/>
    <property type="match status" value="2"/>
</dbReference>
<evidence type="ECO:0000313" key="2">
    <source>
        <dbReference type="EMBL" id="MBM2765942.1"/>
    </source>
</evidence>
<keyword evidence="3" id="KW-1185">Reference proteome</keyword>
<dbReference type="InterPro" id="IPR029044">
    <property type="entry name" value="Nucleotide-diphossugar_trans"/>
</dbReference>
<dbReference type="GeneID" id="56502092"/>
<dbReference type="EMBL" id="JAFCIQ010000003">
    <property type="protein sequence ID" value="MBM2765942.1"/>
    <property type="molecule type" value="Genomic_DNA"/>
</dbReference>
<evidence type="ECO:0000313" key="3">
    <source>
        <dbReference type="Proteomes" id="UP000755577"/>
    </source>
</evidence>
<organism evidence="2 3">
    <name type="scientific">Burkholderia anthina</name>
    <dbReference type="NCBI Taxonomy" id="179879"/>
    <lineage>
        <taxon>Bacteria</taxon>
        <taxon>Pseudomonadati</taxon>
        <taxon>Pseudomonadota</taxon>
        <taxon>Betaproteobacteria</taxon>
        <taxon>Burkholderiales</taxon>
        <taxon>Burkholderiaceae</taxon>
        <taxon>Burkholderia</taxon>
        <taxon>Burkholderia cepacia complex</taxon>
    </lineage>
</organism>
<feature type="domain" description="Glycosyltransferase 2-like" evidence="1">
    <location>
        <begin position="462"/>
        <end position="622"/>
    </location>
</feature>
<dbReference type="PANTHER" id="PTHR43179:SF7">
    <property type="entry name" value="RHAMNOSYLTRANSFERASE WBBL"/>
    <property type="match status" value="1"/>
</dbReference>
<protein>
    <submittedName>
        <fullName evidence="2">Glycosyltransferase family 2 protein</fullName>
    </submittedName>
</protein>
<accession>A0ABS2AYZ2</accession>
<dbReference type="SUPFAM" id="SSF53448">
    <property type="entry name" value="Nucleotide-diphospho-sugar transferases"/>
    <property type="match status" value="2"/>
</dbReference>
<dbReference type="CDD" id="cd04184">
    <property type="entry name" value="GT2_RfbC_Mx_like"/>
    <property type="match status" value="1"/>
</dbReference>